<keyword evidence="2" id="KW-1185">Reference proteome</keyword>
<evidence type="ECO:0000313" key="1">
    <source>
        <dbReference type="EMBL" id="EXC26856.1"/>
    </source>
</evidence>
<evidence type="ECO:0000313" key="2">
    <source>
        <dbReference type="Proteomes" id="UP000030645"/>
    </source>
</evidence>
<gene>
    <name evidence="1" type="ORF">L484_016074</name>
</gene>
<proteinExistence type="predicted"/>
<accession>W9SG65</accession>
<protein>
    <submittedName>
        <fullName evidence="1">Uncharacterized protein</fullName>
    </submittedName>
</protein>
<organism evidence="1 2">
    <name type="scientific">Morus notabilis</name>
    <dbReference type="NCBI Taxonomy" id="981085"/>
    <lineage>
        <taxon>Eukaryota</taxon>
        <taxon>Viridiplantae</taxon>
        <taxon>Streptophyta</taxon>
        <taxon>Embryophyta</taxon>
        <taxon>Tracheophyta</taxon>
        <taxon>Spermatophyta</taxon>
        <taxon>Magnoliopsida</taxon>
        <taxon>eudicotyledons</taxon>
        <taxon>Gunneridae</taxon>
        <taxon>Pentapetalae</taxon>
        <taxon>rosids</taxon>
        <taxon>fabids</taxon>
        <taxon>Rosales</taxon>
        <taxon>Moraceae</taxon>
        <taxon>Moreae</taxon>
        <taxon>Morus</taxon>
    </lineage>
</organism>
<reference evidence="2" key="1">
    <citation type="submission" date="2013-01" db="EMBL/GenBank/DDBJ databases">
        <title>Draft Genome Sequence of a Mulberry Tree, Morus notabilis C.K. Schneid.</title>
        <authorList>
            <person name="He N."/>
            <person name="Zhao S."/>
        </authorList>
    </citation>
    <scope>NUCLEOTIDE SEQUENCE</scope>
</reference>
<sequence>MYGLQVDLDCPSQPIVPSPELLQDALDVGHQSRMVTTPPLKRQRVVDAYLESSSFERKKWEVVEEFTALEEFNYLVGDRLEAFKTSIEFKDLLTKQLMAYKVSVEFEDL</sequence>
<dbReference type="EMBL" id="KE346122">
    <property type="protein sequence ID" value="EXC26856.1"/>
    <property type="molecule type" value="Genomic_DNA"/>
</dbReference>
<dbReference type="Proteomes" id="UP000030645">
    <property type="component" value="Unassembled WGS sequence"/>
</dbReference>
<name>W9SG65_9ROSA</name>
<dbReference type="AlphaFoldDB" id="W9SG65"/>